<dbReference type="STRING" id="92696.A0A4R0RM09"/>
<dbReference type="Pfam" id="PF01370">
    <property type="entry name" value="Epimerase"/>
    <property type="match status" value="1"/>
</dbReference>
<feature type="domain" description="NAD-dependent epimerase/dehydratase" evidence="3">
    <location>
        <begin position="10"/>
        <end position="271"/>
    </location>
</feature>
<dbReference type="EMBL" id="RWJN01000210">
    <property type="protein sequence ID" value="TCD64868.1"/>
    <property type="molecule type" value="Genomic_DNA"/>
</dbReference>
<dbReference type="PANTHER" id="PTHR10366:SF564">
    <property type="entry name" value="STEROL-4-ALPHA-CARBOXYLATE 3-DEHYDROGENASE, DECARBOXYLATING"/>
    <property type="match status" value="1"/>
</dbReference>
<proteinExistence type="inferred from homology"/>
<evidence type="ECO:0000256" key="2">
    <source>
        <dbReference type="ARBA" id="ARBA00023445"/>
    </source>
</evidence>
<keyword evidence="1" id="KW-0560">Oxidoreductase</keyword>
<dbReference type="Gene3D" id="3.40.50.720">
    <property type="entry name" value="NAD(P)-binding Rossmann-like Domain"/>
    <property type="match status" value="1"/>
</dbReference>
<evidence type="ECO:0000313" key="5">
    <source>
        <dbReference type="Proteomes" id="UP000292702"/>
    </source>
</evidence>
<dbReference type="SUPFAM" id="SSF51735">
    <property type="entry name" value="NAD(P)-binding Rossmann-fold domains"/>
    <property type="match status" value="1"/>
</dbReference>
<dbReference type="InterPro" id="IPR001509">
    <property type="entry name" value="Epimerase_deHydtase"/>
</dbReference>
<protein>
    <submittedName>
        <fullName evidence="4">Methylglyoxal reductase (NADPH-dependent) gre2</fullName>
    </submittedName>
</protein>
<evidence type="ECO:0000256" key="1">
    <source>
        <dbReference type="ARBA" id="ARBA00023002"/>
    </source>
</evidence>
<evidence type="ECO:0000313" key="4">
    <source>
        <dbReference type="EMBL" id="TCD64868.1"/>
    </source>
</evidence>
<dbReference type="Proteomes" id="UP000292702">
    <property type="component" value="Unassembled WGS sequence"/>
</dbReference>
<keyword evidence="5" id="KW-1185">Reference proteome</keyword>
<gene>
    <name evidence="4" type="primary">GRE2_4</name>
    <name evidence="4" type="ORF">EIP91_003534</name>
</gene>
<reference evidence="4 5" key="1">
    <citation type="submission" date="2018-11" db="EMBL/GenBank/DDBJ databases">
        <title>Genome assembly of Steccherinum ochraceum LE-BIN_3174, the white-rot fungus of the Steccherinaceae family (The Residual Polyporoid clade, Polyporales, Basidiomycota).</title>
        <authorList>
            <person name="Fedorova T.V."/>
            <person name="Glazunova O.A."/>
            <person name="Landesman E.O."/>
            <person name="Moiseenko K.V."/>
            <person name="Psurtseva N.V."/>
            <person name="Savinova O.S."/>
            <person name="Shakhova N.V."/>
            <person name="Tyazhelova T.V."/>
            <person name="Vasina D.V."/>
        </authorList>
    </citation>
    <scope>NUCLEOTIDE SEQUENCE [LARGE SCALE GENOMIC DNA]</scope>
    <source>
        <strain evidence="4 5">LE-BIN_3174</strain>
    </source>
</reference>
<dbReference type="AlphaFoldDB" id="A0A4R0RM09"/>
<sequence length="354" mass="38651">MPTVQANATILVTGSNGFVTGAWIVDTLLTRGYNVRAAVRAEAKGQHLLETFKSYGDKLQICPVGDIAADGAFDEAVKVVEGIIHTAATLGTDMGDMEPTAIINEAVKGNIGIFTSALKHGTTLKRIVITSSCGARTSYSQVPKYVDENSWNDEAVAECEKLGGGASPLVKYIASKTLAEKAAWEWYEKHKGAINWDLTTFSPPLIIGPMLHDVQEIENINASNMLLYNAVVKGSLYALHGVSPLTGPSHGWIDVRDVAELHVRGLEYAAAANERTLILSGQFVWQDAMDAANSLSPSPWPSHKEPFAKGEVGEKVYNITWNVEKEKRIFGLKFRTIEETMKDFIADLERRGWS</sequence>
<name>A0A4R0RM09_9APHY</name>
<dbReference type="InterPro" id="IPR050425">
    <property type="entry name" value="NAD(P)_dehydrat-like"/>
</dbReference>
<dbReference type="OrthoDB" id="2735536at2759"/>
<dbReference type="InterPro" id="IPR036291">
    <property type="entry name" value="NAD(P)-bd_dom_sf"/>
</dbReference>
<evidence type="ECO:0000259" key="3">
    <source>
        <dbReference type="Pfam" id="PF01370"/>
    </source>
</evidence>
<dbReference type="PANTHER" id="PTHR10366">
    <property type="entry name" value="NAD DEPENDENT EPIMERASE/DEHYDRATASE"/>
    <property type="match status" value="1"/>
</dbReference>
<comment type="caution">
    <text evidence="4">The sequence shown here is derived from an EMBL/GenBank/DDBJ whole genome shotgun (WGS) entry which is preliminary data.</text>
</comment>
<comment type="similarity">
    <text evidence="2">Belongs to the NAD(P)-dependent epimerase/dehydratase family. Dihydroflavonol-4-reductase subfamily.</text>
</comment>
<dbReference type="GO" id="GO:0016616">
    <property type="term" value="F:oxidoreductase activity, acting on the CH-OH group of donors, NAD or NADP as acceptor"/>
    <property type="evidence" value="ECO:0007669"/>
    <property type="project" value="TreeGrafter"/>
</dbReference>
<organism evidence="4 5">
    <name type="scientific">Steccherinum ochraceum</name>
    <dbReference type="NCBI Taxonomy" id="92696"/>
    <lineage>
        <taxon>Eukaryota</taxon>
        <taxon>Fungi</taxon>
        <taxon>Dikarya</taxon>
        <taxon>Basidiomycota</taxon>
        <taxon>Agaricomycotina</taxon>
        <taxon>Agaricomycetes</taxon>
        <taxon>Polyporales</taxon>
        <taxon>Steccherinaceae</taxon>
        <taxon>Steccherinum</taxon>
    </lineage>
</organism>
<accession>A0A4R0RM09</accession>